<name>A0A2S5RFZ0_9MOLU</name>
<feature type="signal peptide" evidence="1">
    <location>
        <begin position="1"/>
        <end position="23"/>
    </location>
</feature>
<dbReference type="AlphaFoldDB" id="A0A2S5RFZ0"/>
<accession>A0A2S5RFZ0</accession>
<sequence length="533" mass="57906">MKKLLLSLMSVSVVGTSATSVLACVSKNDTDIYLVQGNSGEIRDKSFNESAFNAGNNFLQEVLGRKKNISYVRVKDSETATLTKAYNNAIRNKPKTLILPGFYHAVPDNGNNSAAGLMKGKGSTILIDAADQIENQINISYRGDVSGFYAGMAAIVTELGKDDAKEVKLGAFGGNSNPKSVDNFIVGYMSAIKVWNQTSVEDKTKLFASIDEQKASTWAKRDITVKTTQKISPEATMKKNDTDWFSNSFVVGEAVPLLSKLDATVVMPVAGPQTADAISVTGKNFKIVGVDTDQSLAFEKGNFITSAEKAIESSTLISLAHTPEWKDVNLGEETVLTKTAKIVKESGLSLTRQDSKDGEFKDVDLAENKDWTNSVLWANGDMSSGGKNALSNETKNAIKEIYTPKVLTEASKDLFTYIDSQNAEFYNKYSIISKVSIDAYANKIVTGKQMKNLSDDLDELNLGELNDKEEATILNAIFNKNSTVSKNELIISEIKDNEAKVNIKDGSTVYNKLDSPLVITFTIKSPASGNNIN</sequence>
<evidence type="ECO:0000313" key="2">
    <source>
        <dbReference type="EMBL" id="PPE06207.1"/>
    </source>
</evidence>
<dbReference type="Proteomes" id="UP000239785">
    <property type="component" value="Unassembled WGS sequence"/>
</dbReference>
<evidence type="ECO:0000313" key="3">
    <source>
        <dbReference type="Proteomes" id="UP000239785"/>
    </source>
</evidence>
<evidence type="ECO:0000256" key="1">
    <source>
        <dbReference type="SAM" id="SignalP"/>
    </source>
</evidence>
<dbReference type="Gene3D" id="3.40.50.2300">
    <property type="match status" value="1"/>
</dbReference>
<keyword evidence="1" id="KW-0732">Signal</keyword>
<organism evidence="2 3">
    <name type="scientific">Mesoplasma corruscae</name>
    <dbReference type="NCBI Taxonomy" id="216874"/>
    <lineage>
        <taxon>Bacteria</taxon>
        <taxon>Bacillati</taxon>
        <taxon>Mycoplasmatota</taxon>
        <taxon>Mollicutes</taxon>
        <taxon>Entomoplasmatales</taxon>
        <taxon>Entomoplasmataceae</taxon>
        <taxon>Mesoplasma</taxon>
    </lineage>
</organism>
<protein>
    <submittedName>
        <fullName evidence="2">Ribose/galactose ABC transporter substrate-binding protein</fullName>
    </submittedName>
</protein>
<dbReference type="OrthoDB" id="9769871at2"/>
<gene>
    <name evidence="2" type="ORF">MCORR_v1c05110</name>
</gene>
<dbReference type="PROSITE" id="PS51257">
    <property type="entry name" value="PROKAR_LIPOPROTEIN"/>
    <property type="match status" value="1"/>
</dbReference>
<proteinExistence type="predicted"/>
<dbReference type="RefSeq" id="WP_104208053.1">
    <property type="nucleotide sequence ID" value="NZ_PHNF01000002.1"/>
</dbReference>
<feature type="chain" id="PRO_5015585252" evidence="1">
    <location>
        <begin position="24"/>
        <end position="533"/>
    </location>
</feature>
<dbReference type="EMBL" id="PHNF01000002">
    <property type="protein sequence ID" value="PPE06207.1"/>
    <property type="molecule type" value="Genomic_DNA"/>
</dbReference>
<reference evidence="2 3" key="1">
    <citation type="submission" date="2017-11" db="EMBL/GenBank/DDBJ databases">
        <title>Genome sequence of Mesoplasma corruscae ELCA-2 (ATCC 49579).</title>
        <authorList>
            <person name="Lo W.-S."/>
            <person name="Kuo C.-H."/>
        </authorList>
    </citation>
    <scope>NUCLEOTIDE SEQUENCE [LARGE SCALE GENOMIC DNA]</scope>
    <source>
        <strain evidence="2 3">ELCA-2</strain>
    </source>
</reference>
<comment type="caution">
    <text evidence="2">The sequence shown here is derived from an EMBL/GenBank/DDBJ whole genome shotgun (WGS) entry which is preliminary data.</text>
</comment>
<keyword evidence="3" id="KW-1185">Reference proteome</keyword>